<reference evidence="14 15" key="1">
    <citation type="submission" date="2021-08" db="EMBL/GenBank/DDBJ databases">
        <title>WGS of actinomycetes from Thailand.</title>
        <authorList>
            <person name="Thawai C."/>
        </authorList>
    </citation>
    <scope>NUCLEOTIDE SEQUENCE [LARGE SCALE GENOMIC DNA]</scope>
    <source>
        <strain evidence="14 15">PLK6-54</strain>
    </source>
</reference>
<feature type="transmembrane region" description="Helical" evidence="13">
    <location>
        <begin position="52"/>
        <end position="72"/>
    </location>
</feature>
<dbReference type="RefSeq" id="WP_222959422.1">
    <property type="nucleotide sequence ID" value="NZ_JAINZZ010000001.1"/>
</dbReference>
<evidence type="ECO:0000256" key="12">
    <source>
        <dbReference type="ARBA" id="ARBA00034430"/>
    </source>
</evidence>
<sequence length="218" mass="23278">MPRVPVRPLVRSTTSRTEAFSDGVFAIAVTILVLDLATPAHPPGGLGRALGHLWPAYLGYVASFSYIAVIWLNHHQIFMGIRTMDRGLHAANFFLLMTTSALAFPTAVVSEALGEDLTGKDARVAVALYAGISAAMCLSWTSLYVHLGRHPELLDDSVESAYVRSGVSRSWVGMVLYVAAGVLGALVTPLIALAVFVLLPAFYFLSSSSVVAEEEEAA</sequence>
<keyword evidence="10 13" id="KW-0472">Membrane</keyword>
<evidence type="ECO:0000256" key="5">
    <source>
        <dbReference type="ARBA" id="ARBA00022692"/>
    </source>
</evidence>
<dbReference type="Proteomes" id="UP000778578">
    <property type="component" value="Unassembled WGS sequence"/>
</dbReference>
<keyword evidence="8 13" id="KW-1133">Transmembrane helix</keyword>
<dbReference type="Pfam" id="PF06736">
    <property type="entry name" value="TMEM175"/>
    <property type="match status" value="1"/>
</dbReference>
<evidence type="ECO:0000256" key="1">
    <source>
        <dbReference type="ARBA" id="ARBA00004141"/>
    </source>
</evidence>
<keyword evidence="4" id="KW-0633">Potassium transport</keyword>
<name>A0ABS7PZ24_9ACTN</name>
<evidence type="ECO:0000256" key="9">
    <source>
        <dbReference type="ARBA" id="ARBA00023065"/>
    </source>
</evidence>
<evidence type="ECO:0000256" key="10">
    <source>
        <dbReference type="ARBA" id="ARBA00023136"/>
    </source>
</evidence>
<evidence type="ECO:0000313" key="15">
    <source>
        <dbReference type="Proteomes" id="UP000778578"/>
    </source>
</evidence>
<feature type="transmembrane region" description="Helical" evidence="13">
    <location>
        <begin position="93"/>
        <end position="114"/>
    </location>
</feature>
<evidence type="ECO:0000256" key="2">
    <source>
        <dbReference type="ARBA" id="ARBA00006920"/>
    </source>
</evidence>
<keyword evidence="7" id="KW-0630">Potassium</keyword>
<evidence type="ECO:0000313" key="14">
    <source>
        <dbReference type="EMBL" id="MBY8876142.1"/>
    </source>
</evidence>
<dbReference type="InterPro" id="IPR010617">
    <property type="entry name" value="TMEM175-like"/>
</dbReference>
<comment type="catalytic activity">
    <reaction evidence="12">
        <text>K(+)(in) = K(+)(out)</text>
        <dbReference type="Rhea" id="RHEA:29463"/>
        <dbReference type="ChEBI" id="CHEBI:29103"/>
    </reaction>
</comment>
<protein>
    <submittedName>
        <fullName evidence="14">DUF1211 domain-containing protein</fullName>
    </submittedName>
</protein>
<evidence type="ECO:0000256" key="3">
    <source>
        <dbReference type="ARBA" id="ARBA00022448"/>
    </source>
</evidence>
<keyword evidence="6" id="KW-0631">Potassium channel</keyword>
<comment type="caution">
    <text evidence="14">The sequence shown here is derived from an EMBL/GenBank/DDBJ whole genome shotgun (WGS) entry which is preliminary data.</text>
</comment>
<gene>
    <name evidence="14" type="ORF">K7862_00600</name>
</gene>
<comment type="subcellular location">
    <subcellularLocation>
        <location evidence="1">Membrane</location>
        <topology evidence="1">Multi-pass membrane protein</topology>
    </subcellularLocation>
</comment>
<comment type="similarity">
    <text evidence="2">Belongs to the TMEM175 family.</text>
</comment>
<feature type="transmembrane region" description="Helical" evidence="13">
    <location>
        <begin position="20"/>
        <end position="40"/>
    </location>
</feature>
<keyword evidence="15" id="KW-1185">Reference proteome</keyword>
<evidence type="ECO:0000256" key="6">
    <source>
        <dbReference type="ARBA" id="ARBA00022826"/>
    </source>
</evidence>
<keyword evidence="3" id="KW-0813">Transport</keyword>
<evidence type="ECO:0000256" key="11">
    <source>
        <dbReference type="ARBA" id="ARBA00023303"/>
    </source>
</evidence>
<evidence type="ECO:0000256" key="7">
    <source>
        <dbReference type="ARBA" id="ARBA00022958"/>
    </source>
</evidence>
<dbReference type="PANTHER" id="PTHR31462">
    <property type="entry name" value="ENDOSOMAL/LYSOSOMAL POTASSIUM CHANNEL TMEM175"/>
    <property type="match status" value="1"/>
</dbReference>
<feature type="transmembrane region" description="Helical" evidence="13">
    <location>
        <begin position="174"/>
        <end position="205"/>
    </location>
</feature>
<accession>A0ABS7PZ24</accession>
<organism evidence="14 15">
    <name type="scientific">Actinacidiphila acidipaludis</name>
    <dbReference type="NCBI Taxonomy" id="2873382"/>
    <lineage>
        <taxon>Bacteria</taxon>
        <taxon>Bacillati</taxon>
        <taxon>Actinomycetota</taxon>
        <taxon>Actinomycetes</taxon>
        <taxon>Kitasatosporales</taxon>
        <taxon>Streptomycetaceae</taxon>
        <taxon>Actinacidiphila</taxon>
    </lineage>
</organism>
<proteinExistence type="inferred from homology"/>
<feature type="transmembrane region" description="Helical" evidence="13">
    <location>
        <begin position="126"/>
        <end position="147"/>
    </location>
</feature>
<dbReference type="EMBL" id="JAINZZ010000001">
    <property type="protein sequence ID" value="MBY8876142.1"/>
    <property type="molecule type" value="Genomic_DNA"/>
</dbReference>
<evidence type="ECO:0000256" key="4">
    <source>
        <dbReference type="ARBA" id="ARBA00022538"/>
    </source>
</evidence>
<keyword evidence="5 13" id="KW-0812">Transmembrane</keyword>
<dbReference type="PANTHER" id="PTHR31462:SF5">
    <property type="entry name" value="ENDOSOMAL_LYSOSOMAL PROTON CHANNEL TMEM175"/>
    <property type="match status" value="1"/>
</dbReference>
<evidence type="ECO:0000256" key="13">
    <source>
        <dbReference type="SAM" id="Phobius"/>
    </source>
</evidence>
<keyword evidence="9" id="KW-0406">Ion transport</keyword>
<keyword evidence="11" id="KW-0407">Ion channel</keyword>
<evidence type="ECO:0000256" key="8">
    <source>
        <dbReference type="ARBA" id="ARBA00022989"/>
    </source>
</evidence>